<dbReference type="Pfam" id="PF02620">
    <property type="entry name" value="YceD"/>
    <property type="match status" value="1"/>
</dbReference>
<evidence type="ECO:0000313" key="1">
    <source>
        <dbReference type="EMBL" id="BDU74998.1"/>
    </source>
</evidence>
<name>A0AA48H2V5_9BACT</name>
<dbReference type="AlphaFoldDB" id="A0AA48H2V5"/>
<proteinExistence type="predicted"/>
<dbReference type="RefSeq" id="WP_316413680.1">
    <property type="nucleotide sequence ID" value="NZ_AP027080.1"/>
</dbReference>
<gene>
    <name evidence="1" type="ORF">METEAL_41720</name>
</gene>
<accession>A0AA48H2V5</accession>
<protein>
    <recommendedName>
        <fullName evidence="3">DUF177 domain-containing protein</fullName>
    </recommendedName>
</protein>
<dbReference type="Proteomes" id="UP001238179">
    <property type="component" value="Chromosome"/>
</dbReference>
<reference evidence="2" key="1">
    <citation type="journal article" date="2023" name="Int. J. Syst. Evol. Microbiol.">
        <title>Mesoterricola silvestris gen. nov., sp. nov., Mesoterricola sediminis sp. nov., Geothrix oryzae sp. nov., Geothrix edaphica sp. nov., Geothrix rubra sp. nov., and Geothrix limicola sp. nov., six novel members of Acidobacteriota isolated from soils.</title>
        <authorList>
            <person name="Itoh H."/>
            <person name="Sugisawa Y."/>
            <person name="Mise K."/>
            <person name="Xu Z."/>
            <person name="Kuniyasu M."/>
            <person name="Ushijima N."/>
            <person name="Kawano K."/>
            <person name="Kobayashi E."/>
            <person name="Shiratori Y."/>
            <person name="Masuda Y."/>
            <person name="Senoo K."/>
        </authorList>
    </citation>
    <scope>NUCLEOTIDE SEQUENCE [LARGE SCALE GENOMIC DNA]</scope>
    <source>
        <strain evidence="2">W79</strain>
    </source>
</reference>
<keyword evidence="2" id="KW-1185">Reference proteome</keyword>
<evidence type="ECO:0008006" key="3">
    <source>
        <dbReference type="Google" id="ProtNLM"/>
    </source>
</evidence>
<sequence length="174" mass="18718">MIDLGQLPPEGVSVDGRTGTLDLGDGTALRQATWQVRVMPSDADFFLEVKGSATWEGGCSRCLEPLDLALTVESQFLGSRDKELAEGGSHALGSQDLDVVFLPEPILDEEALAREHFLLHAPMHPLCREDCKGLCPQCGKNWNKGPCSCHPELVKEPGALAKALSGLKLNLEDA</sequence>
<dbReference type="InterPro" id="IPR003772">
    <property type="entry name" value="YceD"/>
</dbReference>
<evidence type="ECO:0000313" key="2">
    <source>
        <dbReference type="Proteomes" id="UP001238179"/>
    </source>
</evidence>
<organism evidence="1 2">
    <name type="scientific">Mesoterricola silvestris</name>
    <dbReference type="NCBI Taxonomy" id="2927979"/>
    <lineage>
        <taxon>Bacteria</taxon>
        <taxon>Pseudomonadati</taxon>
        <taxon>Acidobacteriota</taxon>
        <taxon>Holophagae</taxon>
        <taxon>Holophagales</taxon>
        <taxon>Holophagaceae</taxon>
        <taxon>Mesoterricola</taxon>
    </lineage>
</organism>
<dbReference type="EMBL" id="AP027080">
    <property type="protein sequence ID" value="BDU74998.1"/>
    <property type="molecule type" value="Genomic_DNA"/>
</dbReference>
<dbReference type="KEGG" id="msil:METEAL_41720"/>